<reference evidence="6" key="1">
    <citation type="submission" date="2019-03" db="EMBL/GenBank/DDBJ databases">
        <authorList>
            <person name="Danneels B."/>
        </authorList>
    </citation>
    <scope>NUCLEOTIDE SEQUENCE</scope>
</reference>
<keyword evidence="3" id="KW-0732">Signal</keyword>
<evidence type="ECO:0000256" key="2">
    <source>
        <dbReference type="ARBA" id="ARBA00022448"/>
    </source>
</evidence>
<dbReference type="AlphaFoldDB" id="A0A484TJE9"/>
<dbReference type="SUPFAM" id="SSF53807">
    <property type="entry name" value="Helical backbone' metal receptor"/>
    <property type="match status" value="1"/>
</dbReference>
<dbReference type="PANTHER" id="PTHR30532:SF21">
    <property type="entry name" value="SIDEROPHORE-BINDING LIPOPROTEIN YFIY-RELATED"/>
    <property type="match status" value="1"/>
</dbReference>
<evidence type="ECO:0000259" key="4">
    <source>
        <dbReference type="PROSITE" id="PS50983"/>
    </source>
</evidence>
<evidence type="ECO:0000313" key="5">
    <source>
        <dbReference type="EMBL" id="VFR42935.1"/>
    </source>
</evidence>
<comment type="subcellular location">
    <subcellularLocation>
        <location evidence="1">Cell envelope</location>
    </subcellularLocation>
</comment>
<proteinExistence type="predicted"/>
<protein>
    <submittedName>
        <fullName evidence="6">Iron(III) dicitrate transport system, periplasmic iron-binding protein FecB (TC 3.A.1.14.1)</fullName>
    </submittedName>
</protein>
<dbReference type="InterPro" id="IPR051313">
    <property type="entry name" value="Bact_iron-sidero_bind"/>
</dbReference>
<dbReference type="PROSITE" id="PS50983">
    <property type="entry name" value="FE_B12_PBP"/>
    <property type="match status" value="1"/>
</dbReference>
<dbReference type="InterPro" id="IPR002491">
    <property type="entry name" value="ABC_transptr_periplasmic_BD"/>
</dbReference>
<dbReference type="CDD" id="cd01146">
    <property type="entry name" value="FhuD"/>
    <property type="match status" value="1"/>
</dbReference>
<feature type="domain" description="Fe/B12 periplasmic-binding" evidence="4">
    <location>
        <begin position="62"/>
        <end position="327"/>
    </location>
</feature>
<dbReference type="PANTHER" id="PTHR30532">
    <property type="entry name" value="IRON III DICITRATE-BINDING PERIPLASMIC PROTEIN"/>
    <property type="match status" value="1"/>
</dbReference>
<evidence type="ECO:0000256" key="3">
    <source>
        <dbReference type="ARBA" id="ARBA00022729"/>
    </source>
</evidence>
<dbReference type="EMBL" id="CAADIG010000014">
    <property type="protein sequence ID" value="VFR42935.1"/>
    <property type="molecule type" value="Genomic_DNA"/>
</dbReference>
<evidence type="ECO:0000256" key="1">
    <source>
        <dbReference type="ARBA" id="ARBA00004196"/>
    </source>
</evidence>
<gene>
    <name evidence="5" type="ORF">ANT2_4438</name>
    <name evidence="6" type="ORF">ANT3_4442</name>
</gene>
<dbReference type="Gene3D" id="3.40.50.1980">
    <property type="entry name" value="Nitrogenase molybdenum iron protein domain"/>
    <property type="match status" value="2"/>
</dbReference>
<name>A0A484TJE9_9ZZZZ</name>
<dbReference type="Pfam" id="PF01497">
    <property type="entry name" value="Peripla_BP_2"/>
    <property type="match status" value="1"/>
</dbReference>
<dbReference type="GO" id="GO:0030288">
    <property type="term" value="C:outer membrane-bounded periplasmic space"/>
    <property type="evidence" value="ECO:0007669"/>
    <property type="project" value="TreeGrafter"/>
</dbReference>
<sequence length="329" mass="35704">MPGDAVTRGLTAMDGLPRTDRRRLLLGAAGLCLAAPWPTRAAQARTVGHALGDTTLTGQPSRVITLFQGATDAALALGVRPVGVVESWTEKPVYRYLRERLPAPALVGLETQPSLEDVVYLMPDLIVASRFRNERIYGLLSRIAPTVAAEDVYDFRATTALVGAALGREAQADALLAAFEQEARALGATLAARHGAQWPMRASVIEFREDHVRAYLPDSFSGGVLDTVGFGRTRVQAGERGPLRKLGSHENIPFLDADVIFVLMRTRTAAVQRNLDAWQRHPLWQRLAAVRAGRVFPVDNVVWNLSGGILAAQGVCRDVRRLLASTESS</sequence>
<evidence type="ECO:0000313" key="6">
    <source>
        <dbReference type="EMBL" id="VFR74170.1"/>
    </source>
</evidence>
<dbReference type="EMBL" id="CAADID010000023">
    <property type="protein sequence ID" value="VFR74170.1"/>
    <property type="molecule type" value="Genomic_DNA"/>
</dbReference>
<accession>A0A484TJE9</accession>
<organism evidence="6">
    <name type="scientific">plant metagenome</name>
    <dbReference type="NCBI Taxonomy" id="1297885"/>
    <lineage>
        <taxon>unclassified sequences</taxon>
        <taxon>metagenomes</taxon>
        <taxon>organismal metagenomes</taxon>
    </lineage>
</organism>
<keyword evidence="2" id="KW-0813">Transport</keyword>